<protein>
    <submittedName>
        <fullName evidence="1">Uncharacterized protein</fullName>
    </submittedName>
</protein>
<sequence length="207" mass="23519">RIDYFVLNDGSDEEAPLEDRLDSSPPPDSGDSLRDSEIFPSESASAVESSQELPDDAALTCQPQSSRNTESSKPESKSWQCWDYFDITEVNRPWTLKKSNIRKAIDREIHCSVLDEKTGQQCSWKKTDSKRQSSTSNKVEHLRKRHSIEAQERPEPAKKPKSSILAYLGEREKLSPQKLLQKNILRWIVADKQPFTTIESPADSNVS</sequence>
<evidence type="ECO:0000313" key="1">
    <source>
        <dbReference type="EMBL" id="KAK9234164.1"/>
    </source>
</evidence>
<feature type="non-terminal residue" evidence="1">
    <location>
        <position position="1"/>
    </location>
</feature>
<dbReference type="Proteomes" id="UP001433508">
    <property type="component" value="Unassembled WGS sequence"/>
</dbReference>
<proteinExistence type="predicted"/>
<comment type="caution">
    <text evidence="1">The sequence shown here is derived from an EMBL/GenBank/DDBJ whole genome shotgun (WGS) entry which is preliminary data.</text>
</comment>
<reference evidence="2" key="1">
    <citation type="journal article" date="2024" name="Front. Bioeng. Biotechnol.">
        <title>Genome-scale model development and genomic sequencing of the oleaginous clade Lipomyces.</title>
        <authorList>
            <person name="Czajka J.J."/>
            <person name="Han Y."/>
            <person name="Kim J."/>
            <person name="Mondo S.J."/>
            <person name="Hofstad B.A."/>
            <person name="Robles A."/>
            <person name="Haridas S."/>
            <person name="Riley R."/>
            <person name="LaButti K."/>
            <person name="Pangilinan J."/>
            <person name="Andreopoulos W."/>
            <person name="Lipzen A."/>
            <person name="Yan J."/>
            <person name="Wang M."/>
            <person name="Ng V."/>
            <person name="Grigoriev I.V."/>
            <person name="Spatafora J.W."/>
            <person name="Magnuson J.K."/>
            <person name="Baker S.E."/>
            <person name="Pomraning K.R."/>
        </authorList>
    </citation>
    <scope>NUCLEOTIDE SEQUENCE [LARGE SCALE GENOMIC DNA]</scope>
    <source>
        <strain evidence="2">CBS 7786</strain>
    </source>
</reference>
<keyword evidence="2" id="KW-1185">Reference proteome</keyword>
<name>A0ACC3SSS9_LIPKO</name>
<dbReference type="EMBL" id="MU971507">
    <property type="protein sequence ID" value="KAK9234164.1"/>
    <property type="molecule type" value="Genomic_DNA"/>
</dbReference>
<gene>
    <name evidence="1" type="ORF">V1525DRAFT_350703</name>
</gene>
<organism evidence="1 2">
    <name type="scientific">Lipomyces kononenkoae</name>
    <name type="common">Yeast</name>
    <dbReference type="NCBI Taxonomy" id="34357"/>
    <lineage>
        <taxon>Eukaryota</taxon>
        <taxon>Fungi</taxon>
        <taxon>Dikarya</taxon>
        <taxon>Ascomycota</taxon>
        <taxon>Saccharomycotina</taxon>
        <taxon>Lipomycetes</taxon>
        <taxon>Lipomycetales</taxon>
        <taxon>Lipomycetaceae</taxon>
        <taxon>Lipomyces</taxon>
    </lineage>
</organism>
<evidence type="ECO:0000313" key="2">
    <source>
        <dbReference type="Proteomes" id="UP001433508"/>
    </source>
</evidence>
<accession>A0ACC3SSS9</accession>